<gene>
    <name evidence="5" type="primary">plsC</name>
    <name evidence="5" type="ORF">AshY1_03210</name>
</gene>
<name>A0ABZ2U8A4_ASHYP</name>
<evidence type="ECO:0000259" key="4">
    <source>
        <dbReference type="SMART" id="SM00563"/>
    </source>
</evidence>
<dbReference type="PANTHER" id="PTHR10434">
    <property type="entry name" value="1-ACYL-SN-GLYCEROL-3-PHOSPHATE ACYLTRANSFERASE"/>
    <property type="match status" value="1"/>
</dbReference>
<dbReference type="EMBL" id="CP146843">
    <property type="protein sequence ID" value="WYY26435.1"/>
    <property type="molecule type" value="Genomic_DNA"/>
</dbReference>
<keyword evidence="1" id="KW-0808">Transferase</keyword>
<dbReference type="GO" id="GO:0016746">
    <property type="term" value="F:acyltransferase activity"/>
    <property type="evidence" value="ECO:0007669"/>
    <property type="project" value="UniProtKB-KW"/>
</dbReference>
<dbReference type="Proteomes" id="UP001484199">
    <property type="component" value="Chromosome"/>
</dbReference>
<reference evidence="5" key="1">
    <citation type="submission" date="2024-03" db="EMBL/GenBank/DDBJ databases">
        <title>The Complete Genome of 'Candidatus Phytoplasma fraxini' AshY1 from the Ash Yellows Group.</title>
        <authorList>
            <person name="Boehm J.W."/>
            <person name="Huettel B."/>
            <person name="Schneider B."/>
            <person name="Kube M."/>
        </authorList>
    </citation>
    <scope>NUCLEOTIDE SEQUENCE [LARGE SCALE GENOMIC DNA]</scope>
    <source>
        <strain evidence="5">AshY1</strain>
    </source>
</reference>
<keyword evidence="2 5" id="KW-0012">Acyltransferase</keyword>
<evidence type="ECO:0000256" key="1">
    <source>
        <dbReference type="ARBA" id="ARBA00022679"/>
    </source>
</evidence>
<sequence length="273" mass="32037">MFTFIFVIFVLFLNILPFLFPICIDFITWNFFVGFLCYILWFLISLILSWIFILNILFLAMWFSKKLRVDHPFRQKIIGSISRLIIRFFRIKVIVHNKHLIPLDGRLIIYSNHKNNFDPFVIASIFHRTISFTPKDELYRGKIGWFLSYCFNATNCIKITRGNDREVIKNILKSIDNIKKNLAFVIFHEGGVKHIVDDKISHSLDGSFQIALKSQSNILPISLKGSCAMRGKCWFRCKKVEVFIHPIVTPEIYKNKNTQEINKIVTKIINSVL</sequence>
<dbReference type="SUPFAM" id="SSF69593">
    <property type="entry name" value="Glycerol-3-phosphate (1)-acyltransferase"/>
    <property type="match status" value="1"/>
</dbReference>
<accession>A0ABZ2U8A4</accession>
<evidence type="ECO:0000313" key="6">
    <source>
        <dbReference type="Proteomes" id="UP001484199"/>
    </source>
</evidence>
<feature type="transmembrane region" description="Helical" evidence="3">
    <location>
        <begin position="7"/>
        <end position="32"/>
    </location>
</feature>
<dbReference type="Pfam" id="PF01553">
    <property type="entry name" value="Acyltransferase"/>
    <property type="match status" value="1"/>
</dbReference>
<keyword evidence="3" id="KW-0812">Transmembrane</keyword>
<keyword evidence="6" id="KW-1185">Reference proteome</keyword>
<keyword evidence="3" id="KW-1133">Transmembrane helix</keyword>
<evidence type="ECO:0000313" key="5">
    <source>
        <dbReference type="EMBL" id="WYY26435.1"/>
    </source>
</evidence>
<keyword evidence="3" id="KW-0472">Membrane</keyword>
<dbReference type="SMART" id="SM00563">
    <property type="entry name" value="PlsC"/>
    <property type="match status" value="1"/>
</dbReference>
<proteinExistence type="predicted"/>
<dbReference type="CDD" id="cd07989">
    <property type="entry name" value="LPLAT_AGPAT-like"/>
    <property type="match status" value="1"/>
</dbReference>
<organism evidence="5 6">
    <name type="scientific">Ash yellows phytoplasma</name>
    <dbReference type="NCBI Taxonomy" id="35780"/>
    <lineage>
        <taxon>Bacteria</taxon>
        <taxon>Bacillati</taxon>
        <taxon>Mycoplasmatota</taxon>
        <taxon>Mollicutes</taxon>
        <taxon>Acholeplasmatales</taxon>
        <taxon>Acholeplasmataceae</taxon>
        <taxon>Candidatus Phytoplasma</taxon>
        <taxon>16SrVII (Ash yellows group)</taxon>
    </lineage>
</organism>
<dbReference type="InterPro" id="IPR002123">
    <property type="entry name" value="Plipid/glycerol_acylTrfase"/>
</dbReference>
<protein>
    <submittedName>
        <fullName evidence="5">1-acyl-sn-glycerol-3-phosphate acyltransferase</fullName>
    </submittedName>
</protein>
<evidence type="ECO:0000256" key="3">
    <source>
        <dbReference type="SAM" id="Phobius"/>
    </source>
</evidence>
<evidence type="ECO:0000256" key="2">
    <source>
        <dbReference type="ARBA" id="ARBA00023315"/>
    </source>
</evidence>
<dbReference type="PANTHER" id="PTHR10434:SF66">
    <property type="entry name" value="PHOSPHOLIPID_GLYCEROL ACYLTRANSFERASE DOMAIN-CONTAINING PROTEIN"/>
    <property type="match status" value="1"/>
</dbReference>
<feature type="transmembrane region" description="Helical" evidence="3">
    <location>
        <begin position="38"/>
        <end position="64"/>
    </location>
</feature>
<feature type="domain" description="Phospholipid/glycerol acyltransferase" evidence="4">
    <location>
        <begin position="107"/>
        <end position="226"/>
    </location>
</feature>